<name>A0AA38WW27_9EURO</name>
<dbReference type="Proteomes" id="UP001172673">
    <property type="component" value="Unassembled WGS sequence"/>
</dbReference>
<dbReference type="Pfam" id="PF00106">
    <property type="entry name" value="adh_short"/>
    <property type="match status" value="1"/>
</dbReference>
<dbReference type="PRINTS" id="PR00081">
    <property type="entry name" value="GDHRDH"/>
</dbReference>
<keyword evidence="3" id="KW-1185">Reference proteome</keyword>
<evidence type="ECO:0008006" key="4">
    <source>
        <dbReference type="Google" id="ProtNLM"/>
    </source>
</evidence>
<comment type="caution">
    <text evidence="2">The sequence shown here is derived from an EMBL/GenBank/DDBJ whole genome shotgun (WGS) entry which is preliminary data.</text>
</comment>
<dbReference type="AlphaFoldDB" id="A0AA38WW27"/>
<sequence>MPSYAITGAARGLGYEFVNQLSSEAANTVFALVRSASTATKVQTLAGERKNIHIVQCDVTKPDEVIAAAEKIATLSEGSLDVLVHNAVAMDMDTMGMPPSAFVAEKAEMAVSAMDKAFSTSLYGALWITNALIPLIEKSQQRKIIHISTGMADPDLIKTTGISYAVPYVVSKAAMNMLVAKYAAELKDKGIKVLALSPGWVDTADMTGPPPQEMLDAFQLMLSQFQKVKPDLAGPITPEESVRMQLDVIRDLDEKTSGTFVSHHGDQNWF</sequence>
<dbReference type="GO" id="GO:0016616">
    <property type="term" value="F:oxidoreductase activity, acting on the CH-OH group of donors, NAD or NADP as acceptor"/>
    <property type="evidence" value="ECO:0007669"/>
    <property type="project" value="TreeGrafter"/>
</dbReference>
<protein>
    <recommendedName>
        <fullName evidence="4">NAD(P)-binding protein</fullName>
    </recommendedName>
</protein>
<dbReference type="SUPFAM" id="SSF51735">
    <property type="entry name" value="NAD(P)-binding Rossmann-fold domains"/>
    <property type="match status" value="1"/>
</dbReference>
<evidence type="ECO:0000313" key="3">
    <source>
        <dbReference type="Proteomes" id="UP001172673"/>
    </source>
</evidence>
<dbReference type="InterPro" id="IPR020904">
    <property type="entry name" value="Sc_DH/Rdtase_CS"/>
</dbReference>
<proteinExistence type="predicted"/>
<dbReference type="PANTHER" id="PTHR45458">
    <property type="entry name" value="SHORT-CHAIN DEHYDROGENASE/REDUCTASE SDR"/>
    <property type="match status" value="1"/>
</dbReference>
<evidence type="ECO:0000313" key="2">
    <source>
        <dbReference type="EMBL" id="KAJ9602200.1"/>
    </source>
</evidence>
<dbReference type="CDD" id="cd05325">
    <property type="entry name" value="carb_red_sniffer_like_SDR_c"/>
    <property type="match status" value="1"/>
</dbReference>
<reference evidence="2" key="1">
    <citation type="submission" date="2022-10" db="EMBL/GenBank/DDBJ databases">
        <title>Culturing micro-colonial fungi from biological soil crusts in the Mojave desert and describing Neophaeococcomyces mojavensis, and introducing the new genera and species Taxawa tesnikishii.</title>
        <authorList>
            <person name="Kurbessoian T."/>
            <person name="Stajich J.E."/>
        </authorList>
    </citation>
    <scope>NUCLEOTIDE SEQUENCE</scope>
    <source>
        <strain evidence="2">TK_41</strain>
    </source>
</reference>
<evidence type="ECO:0000256" key="1">
    <source>
        <dbReference type="ARBA" id="ARBA00022857"/>
    </source>
</evidence>
<organism evidence="2 3">
    <name type="scientific">Cladophialophora chaetospira</name>
    <dbReference type="NCBI Taxonomy" id="386627"/>
    <lineage>
        <taxon>Eukaryota</taxon>
        <taxon>Fungi</taxon>
        <taxon>Dikarya</taxon>
        <taxon>Ascomycota</taxon>
        <taxon>Pezizomycotina</taxon>
        <taxon>Eurotiomycetes</taxon>
        <taxon>Chaetothyriomycetidae</taxon>
        <taxon>Chaetothyriales</taxon>
        <taxon>Herpotrichiellaceae</taxon>
        <taxon>Cladophialophora</taxon>
    </lineage>
</organism>
<dbReference type="PROSITE" id="PS00061">
    <property type="entry name" value="ADH_SHORT"/>
    <property type="match status" value="1"/>
</dbReference>
<keyword evidence="1" id="KW-0521">NADP</keyword>
<dbReference type="EMBL" id="JAPDRK010000028">
    <property type="protein sequence ID" value="KAJ9602200.1"/>
    <property type="molecule type" value="Genomic_DNA"/>
</dbReference>
<dbReference type="InterPro" id="IPR036291">
    <property type="entry name" value="NAD(P)-bd_dom_sf"/>
</dbReference>
<dbReference type="InterPro" id="IPR002347">
    <property type="entry name" value="SDR_fam"/>
</dbReference>
<dbReference type="PANTHER" id="PTHR45458:SF3">
    <property type="entry name" value="CHAIN DEHYDROGENASE (ATSC), PUTATIVE-RELATED"/>
    <property type="match status" value="1"/>
</dbReference>
<gene>
    <name evidence="2" type="ORF">H2200_013320</name>
</gene>
<dbReference type="InterPro" id="IPR052184">
    <property type="entry name" value="SDR_enzymes"/>
</dbReference>
<accession>A0AA38WW27</accession>
<dbReference type="Gene3D" id="3.40.50.720">
    <property type="entry name" value="NAD(P)-binding Rossmann-like Domain"/>
    <property type="match status" value="1"/>
</dbReference>